<dbReference type="AlphaFoldDB" id="A0A1A0HAN0"/>
<dbReference type="OrthoDB" id="4095504at2759"/>
<reference evidence="2 3" key="1">
    <citation type="submission" date="2016-05" db="EMBL/GenBank/DDBJ databases">
        <title>Comparative genomics of biotechnologically important yeasts.</title>
        <authorList>
            <consortium name="DOE Joint Genome Institute"/>
            <person name="Riley R."/>
            <person name="Haridas S."/>
            <person name="Wolfe K.H."/>
            <person name="Lopes M.R."/>
            <person name="Hittinger C.T."/>
            <person name="Goker M."/>
            <person name="Salamov A."/>
            <person name="Wisecaver J."/>
            <person name="Long T.M."/>
            <person name="Aerts A.L."/>
            <person name="Barry K."/>
            <person name="Choi C."/>
            <person name="Clum A."/>
            <person name="Coughlan A.Y."/>
            <person name="Deshpande S."/>
            <person name="Douglass A.P."/>
            <person name="Hanson S.J."/>
            <person name="Klenk H.-P."/>
            <person name="LaButti K."/>
            <person name="Lapidus A."/>
            <person name="Lindquist E."/>
            <person name="Lipzen A."/>
            <person name="Meier-kolthoff J.P."/>
            <person name="Ohm R.A."/>
            <person name="Otillar R.P."/>
            <person name="Pangilinan J."/>
            <person name="Peng Y."/>
            <person name="Rokas A."/>
            <person name="Rosa C.A."/>
            <person name="Scheuner C."/>
            <person name="Sibirny A.A."/>
            <person name="Slot J.C."/>
            <person name="Stielow J.B."/>
            <person name="Sun H."/>
            <person name="Kurtzman C.P."/>
            <person name="Blackwell M."/>
            <person name="Grigoriev I.V."/>
            <person name="Jeffries T.W."/>
        </authorList>
    </citation>
    <scope>NUCLEOTIDE SEQUENCE [LARGE SCALE GENOMIC DNA]</scope>
    <source>
        <strain evidence="2 3">NRRL YB-4993</strain>
    </source>
</reference>
<evidence type="ECO:0000256" key="1">
    <source>
        <dbReference type="SAM" id="Coils"/>
    </source>
</evidence>
<feature type="coiled-coil region" evidence="1">
    <location>
        <begin position="126"/>
        <end position="193"/>
    </location>
</feature>
<dbReference type="RefSeq" id="XP_018711581.1">
    <property type="nucleotide sequence ID" value="XM_018854705.1"/>
</dbReference>
<dbReference type="Proteomes" id="UP000092555">
    <property type="component" value="Unassembled WGS sequence"/>
</dbReference>
<name>A0A1A0HAN0_9ASCO</name>
<organism evidence="2 3">
    <name type="scientific">Metschnikowia bicuspidata var. bicuspidata NRRL YB-4993</name>
    <dbReference type="NCBI Taxonomy" id="869754"/>
    <lineage>
        <taxon>Eukaryota</taxon>
        <taxon>Fungi</taxon>
        <taxon>Dikarya</taxon>
        <taxon>Ascomycota</taxon>
        <taxon>Saccharomycotina</taxon>
        <taxon>Pichiomycetes</taxon>
        <taxon>Metschnikowiaceae</taxon>
        <taxon>Metschnikowia</taxon>
    </lineage>
</organism>
<evidence type="ECO:0000313" key="2">
    <source>
        <dbReference type="EMBL" id="OBA21071.1"/>
    </source>
</evidence>
<proteinExistence type="predicted"/>
<keyword evidence="1" id="KW-0175">Coiled coil</keyword>
<dbReference type="EMBL" id="LXTC01000003">
    <property type="protein sequence ID" value="OBA21071.1"/>
    <property type="molecule type" value="Genomic_DNA"/>
</dbReference>
<dbReference type="STRING" id="869754.A0A1A0HAN0"/>
<evidence type="ECO:0000313" key="3">
    <source>
        <dbReference type="Proteomes" id="UP000092555"/>
    </source>
</evidence>
<evidence type="ECO:0008006" key="4">
    <source>
        <dbReference type="Google" id="ProtNLM"/>
    </source>
</evidence>
<dbReference type="GeneID" id="30027681"/>
<keyword evidence="3" id="KW-1185">Reference proteome</keyword>
<protein>
    <recommendedName>
        <fullName evidence="4">Spindle pole body-associated protein Vik1/Cik1 microtubule binding domain-containing protein</fullName>
    </recommendedName>
</protein>
<sequence length="660" mass="74443">MSANSHRVRTSPARKRRRVLSEIQNTDGPLPTAKIRKKSLDFDLVRIPSSLKKLAPEHSTPHPLEMAPIEARRPNLLSDMNTKGSGIPMLVKNDRFERFLTISQSLNRKSSINGLSGEMLPSAHQLEELKQANSRALLHKLELEAKSLDKELSEATRRLAYAQEEAFETRKLHRALQNEYLTLQSAVEEHEGKFEFLLGQVTTRVEMMERDIQLQIKEYGNKAQSSYNDVEMEVKTELQNALRSEDEETSKELAVLEEKKKQLELQLGAMVSANNDKIKKEQDAISRKADEAARNIDHDVSIAEQTLCDLQKAHDALEEENQKLQAAISSEEAAGLKTKSEISALEHIIQNHVVLRSAMEAKLRLETERLRAFEKTQQSWQQKEAEAKLAYEKEKLKHDAYMSTRRRLEHAISRLSGKSRALIRIKHNLETGVDHAQATSLKYGTFKVSAYEPDADFSRNWELLSQECLRGARVSLSFFGSPRQDMCLQLADILVFLQRGQASSNKGGQEHTFCLQSVLIHDNNRYSDLLNLSSEVDIQLKTGYINVVSQKMLVSNSSEIHNTLKSSAEYTGAYLHIFTVMGSGTGNSETPLGSVLILDLSHLSWQAQNEALAAERNTGILRDLLQRSPLDHNNMDICDLDNVDEPGAQELLASLESRTC</sequence>
<accession>A0A1A0HAN0</accession>
<comment type="caution">
    <text evidence="2">The sequence shown here is derived from an EMBL/GenBank/DDBJ whole genome shotgun (WGS) entry which is preliminary data.</text>
</comment>
<gene>
    <name evidence="2" type="ORF">METBIDRAFT_173217</name>
</gene>
<feature type="coiled-coil region" evidence="1">
    <location>
        <begin position="239"/>
        <end position="334"/>
    </location>
</feature>